<dbReference type="InterPro" id="IPR006679">
    <property type="entry name" value="Adenine_deam"/>
</dbReference>
<dbReference type="Gene3D" id="3.20.20.140">
    <property type="entry name" value="Metal-dependent hydrolases"/>
    <property type="match status" value="1"/>
</dbReference>
<dbReference type="PANTHER" id="PTHR11113">
    <property type="entry name" value="N-ACETYLGLUCOSAMINE-6-PHOSPHATE DEACETYLASE"/>
    <property type="match status" value="1"/>
</dbReference>
<reference evidence="9 10" key="1">
    <citation type="submission" date="2012-01" db="EMBL/GenBank/DDBJ databases">
        <title>Complete sequence of Desulfotomaculum gibsoniae DSM 7213.</title>
        <authorList>
            <consortium name="US DOE Joint Genome Institute"/>
            <person name="Lucas S."/>
            <person name="Han J."/>
            <person name="Lapidus A."/>
            <person name="Cheng J.-F."/>
            <person name="Goodwin L."/>
            <person name="Pitluck S."/>
            <person name="Peters L."/>
            <person name="Ovchinnikova G."/>
            <person name="Teshima H."/>
            <person name="Detter J.C."/>
            <person name="Han C."/>
            <person name="Tapia R."/>
            <person name="Land M."/>
            <person name="Hauser L."/>
            <person name="Kyrpides N."/>
            <person name="Ivanova N."/>
            <person name="Pagani I."/>
            <person name="Parshina S."/>
            <person name="Plugge C."/>
            <person name="Muyzer G."/>
            <person name="Kuever J."/>
            <person name="Ivanova A."/>
            <person name="Nazina T."/>
            <person name="Klenk H.-P."/>
            <person name="Brambilla E."/>
            <person name="Spring S."/>
            <person name="Stams A.F."/>
            <person name="Woyke T."/>
        </authorList>
    </citation>
    <scope>NUCLEOTIDE SEQUENCE [LARGE SCALE GENOMIC DNA]</scope>
    <source>
        <strain evidence="9 10">DSM 7213</strain>
    </source>
</reference>
<dbReference type="GO" id="GO:0000034">
    <property type="term" value="F:adenine deaminase activity"/>
    <property type="evidence" value="ECO:0007669"/>
    <property type="project" value="UniProtKB-UniRule"/>
</dbReference>
<comment type="similarity">
    <text evidence="1 6">Belongs to the metallo-dependent hydrolases superfamily. Adenine deaminase family.</text>
</comment>
<evidence type="ECO:0000256" key="4">
    <source>
        <dbReference type="ARBA" id="ARBA00023211"/>
    </source>
</evidence>
<dbReference type="OrthoDB" id="9775607at2"/>
<dbReference type="SUPFAM" id="SSF51556">
    <property type="entry name" value="Metallo-dependent hydrolases"/>
    <property type="match status" value="1"/>
</dbReference>
<keyword evidence="3 6" id="KW-0378">Hydrolase</keyword>
<dbReference type="InterPro" id="IPR032466">
    <property type="entry name" value="Metal_Hydrolase"/>
</dbReference>
<dbReference type="HOGENOM" id="CLU_027935_0_0_9"/>
<proteinExistence type="inferred from homology"/>
<dbReference type="InterPro" id="IPR026912">
    <property type="entry name" value="Adenine_deam_C"/>
</dbReference>
<dbReference type="EC" id="3.5.4.2" evidence="2 6"/>
<organism evidence="9 10">
    <name type="scientific">Desulfoscipio gibsoniae DSM 7213</name>
    <dbReference type="NCBI Taxonomy" id="767817"/>
    <lineage>
        <taxon>Bacteria</taxon>
        <taxon>Bacillati</taxon>
        <taxon>Bacillota</taxon>
        <taxon>Clostridia</taxon>
        <taxon>Eubacteriales</taxon>
        <taxon>Desulfallaceae</taxon>
        <taxon>Desulfoscipio</taxon>
    </lineage>
</organism>
<dbReference type="GO" id="GO:0006146">
    <property type="term" value="P:adenine catabolic process"/>
    <property type="evidence" value="ECO:0007669"/>
    <property type="project" value="InterPro"/>
</dbReference>
<comment type="cofactor">
    <cofactor evidence="6">
        <name>Mn(2+)</name>
        <dbReference type="ChEBI" id="CHEBI:29035"/>
    </cofactor>
</comment>
<dbReference type="SUPFAM" id="SSF51338">
    <property type="entry name" value="Composite domain of metallo-dependent hydrolases"/>
    <property type="match status" value="1"/>
</dbReference>
<dbReference type="Gene3D" id="2.30.40.10">
    <property type="entry name" value="Urease, subunit C, domain 1"/>
    <property type="match status" value="1"/>
</dbReference>
<evidence type="ECO:0000259" key="7">
    <source>
        <dbReference type="Pfam" id="PF01979"/>
    </source>
</evidence>
<dbReference type="AlphaFoldDB" id="R4KIS8"/>
<accession>R4KIS8</accession>
<dbReference type="Proteomes" id="UP000013520">
    <property type="component" value="Chromosome"/>
</dbReference>
<keyword evidence="4 6" id="KW-0464">Manganese</keyword>
<evidence type="ECO:0000256" key="3">
    <source>
        <dbReference type="ARBA" id="ARBA00022801"/>
    </source>
</evidence>
<dbReference type="Pfam" id="PF13382">
    <property type="entry name" value="Adenine_deam_C"/>
    <property type="match status" value="1"/>
</dbReference>
<gene>
    <name evidence="6" type="primary">ade</name>
    <name evidence="9" type="ORF">Desgi_3802</name>
</gene>
<dbReference type="STRING" id="767817.Desgi_3802"/>
<feature type="domain" description="Amidohydrolase-related" evidence="7">
    <location>
        <begin position="77"/>
        <end position="364"/>
    </location>
</feature>
<dbReference type="eggNOG" id="COG1001">
    <property type="taxonomic scope" value="Bacteria"/>
</dbReference>
<evidence type="ECO:0000256" key="1">
    <source>
        <dbReference type="ARBA" id="ARBA00006773"/>
    </source>
</evidence>
<evidence type="ECO:0000256" key="2">
    <source>
        <dbReference type="ARBA" id="ARBA00012782"/>
    </source>
</evidence>
<dbReference type="InterPro" id="IPR006680">
    <property type="entry name" value="Amidohydro-rel"/>
</dbReference>
<dbReference type="Pfam" id="PF01979">
    <property type="entry name" value="Amidohydro_1"/>
    <property type="match status" value="1"/>
</dbReference>
<dbReference type="InterPro" id="IPR011059">
    <property type="entry name" value="Metal-dep_hydrolase_composite"/>
</dbReference>
<dbReference type="RefSeq" id="WP_006520513.1">
    <property type="nucleotide sequence ID" value="NC_021184.1"/>
</dbReference>
<comment type="catalytic activity">
    <reaction evidence="5 6">
        <text>adenine + H2O + H(+) = hypoxanthine + NH4(+)</text>
        <dbReference type="Rhea" id="RHEA:23688"/>
        <dbReference type="ChEBI" id="CHEBI:15377"/>
        <dbReference type="ChEBI" id="CHEBI:15378"/>
        <dbReference type="ChEBI" id="CHEBI:16708"/>
        <dbReference type="ChEBI" id="CHEBI:17368"/>
        <dbReference type="ChEBI" id="CHEBI:28938"/>
        <dbReference type="EC" id="3.5.4.2"/>
    </reaction>
</comment>
<name>R4KIS8_9FIRM</name>
<feature type="domain" description="Adenine deaminase C-terminal" evidence="8">
    <location>
        <begin position="417"/>
        <end position="578"/>
    </location>
</feature>
<dbReference type="EMBL" id="CP003273">
    <property type="protein sequence ID" value="AGL03123.1"/>
    <property type="molecule type" value="Genomic_DNA"/>
</dbReference>
<evidence type="ECO:0000256" key="6">
    <source>
        <dbReference type="HAMAP-Rule" id="MF_01518"/>
    </source>
</evidence>
<evidence type="ECO:0000313" key="10">
    <source>
        <dbReference type="Proteomes" id="UP000013520"/>
    </source>
</evidence>
<evidence type="ECO:0000256" key="5">
    <source>
        <dbReference type="ARBA" id="ARBA00047720"/>
    </source>
</evidence>
<dbReference type="PANTHER" id="PTHR11113:SF2">
    <property type="entry name" value="ADENINE DEAMINASE"/>
    <property type="match status" value="1"/>
</dbReference>
<keyword evidence="10" id="KW-1185">Reference proteome</keyword>
<dbReference type="HAMAP" id="MF_01518">
    <property type="entry name" value="Adenine_deamin"/>
    <property type="match status" value="1"/>
</dbReference>
<dbReference type="KEGG" id="dgi:Desgi_3802"/>
<protein>
    <recommendedName>
        <fullName evidence="2 6">Adenine deaminase</fullName>
        <shortName evidence="6">Adenase</shortName>
        <shortName evidence="6">Adenine aminase</shortName>
        <ecNumber evidence="2 6">3.5.4.2</ecNumber>
    </recommendedName>
</protein>
<evidence type="ECO:0000259" key="8">
    <source>
        <dbReference type="Pfam" id="PF13382"/>
    </source>
</evidence>
<evidence type="ECO:0000313" key="9">
    <source>
        <dbReference type="EMBL" id="AGL03123.1"/>
    </source>
</evidence>
<sequence>MSIKIKADLIRRLGRVALGKEPADLVINHCDVLNVYTGEILENQQLLIAGDRIAYVGTKLDFPEGPETELIDAERQLVIPGLIDGHIHMDHSMNIEEFVKLSLPRGTTTTITECYFPSNAMGIRGVDAFIDQFKNQPQRFFATAPMISFLCSDNGNGNRAINESEVISLLQRPEIIGTGEIFWSNLLNTDSNEGLINIIEAAILLGKTVEGHGAGAKNQRLAAMVAHGVDSCHEPITAEEVRERLRLGLFTMIREGSIRRELETVIGPLIEMDLALCRAILVSDGVWPVDLLRYGHMDYIVQKAVDLGLNPVTAIQMATINVAEHFHLGSHLGGIAPGKCADIVIIPNIKTIEPRLVICRGKVVARDGKMLVNTVKSNFPSDVYQCIKINPVQPEFFSVPAASPMAKVRVIDVITSIVNREMILDLPVINGEITISESNDVIKVAVINSHSGNGESSTGFIKGYGLNKGALASSYSFSEGNLVVMGTNDSDMAAAVNRIRELQGGIVYCCEGQIVEELSLPIFGYTSEIAGPEVAERFISLEKALGKAGCKVDKPLLTLFTITFTAIPSLRLLSRGYWLSRENRLVDVLA</sequence>